<dbReference type="Proteomes" id="UP000247569">
    <property type="component" value="Unassembled WGS sequence"/>
</dbReference>
<evidence type="ECO:0000313" key="3">
    <source>
        <dbReference type="Proteomes" id="UP000247569"/>
    </source>
</evidence>
<evidence type="ECO:0000313" key="2">
    <source>
        <dbReference type="EMBL" id="PXX53935.1"/>
    </source>
</evidence>
<comment type="caution">
    <text evidence="2">The sequence shown here is derived from an EMBL/GenBank/DDBJ whole genome shotgun (WGS) entry which is preliminary data.</text>
</comment>
<feature type="compositionally biased region" description="Polar residues" evidence="1">
    <location>
        <begin position="428"/>
        <end position="438"/>
    </location>
</feature>
<dbReference type="RefSeq" id="WP_083894892.1">
    <property type="nucleotide sequence ID" value="NZ_QJKF01000026.1"/>
</dbReference>
<feature type="region of interest" description="Disordered" evidence="1">
    <location>
        <begin position="425"/>
        <end position="454"/>
    </location>
</feature>
<dbReference type="AlphaFoldDB" id="A0A318KAS1"/>
<dbReference type="EMBL" id="QJKF01000026">
    <property type="protein sequence ID" value="PXX53935.1"/>
    <property type="molecule type" value="Genomic_DNA"/>
</dbReference>
<feature type="region of interest" description="Disordered" evidence="1">
    <location>
        <begin position="475"/>
        <end position="555"/>
    </location>
</feature>
<reference evidence="2 3" key="1">
    <citation type="submission" date="2018-05" db="EMBL/GenBank/DDBJ databases">
        <title>Genomic Encyclopedia of Type Strains, Phase IV (KMG-IV): sequencing the most valuable type-strain genomes for metagenomic binning, comparative biology and taxonomic classification.</title>
        <authorList>
            <person name="Goeker M."/>
        </authorList>
    </citation>
    <scope>NUCLEOTIDE SEQUENCE [LARGE SCALE GENOMIC DNA]</scope>
    <source>
        <strain evidence="2 3">DSM 44704</strain>
    </source>
</reference>
<dbReference type="OrthoDB" id="4568940at2"/>
<feature type="compositionally biased region" description="Low complexity" evidence="1">
    <location>
        <begin position="512"/>
        <end position="530"/>
    </location>
</feature>
<feature type="compositionally biased region" description="Polar residues" evidence="1">
    <location>
        <begin position="273"/>
        <end position="283"/>
    </location>
</feature>
<gene>
    <name evidence="2" type="ORF">DFR70_12656</name>
</gene>
<organism evidence="2 3">
    <name type="scientific">Nocardia tenerifensis</name>
    <dbReference type="NCBI Taxonomy" id="228006"/>
    <lineage>
        <taxon>Bacteria</taxon>
        <taxon>Bacillati</taxon>
        <taxon>Actinomycetota</taxon>
        <taxon>Actinomycetes</taxon>
        <taxon>Mycobacteriales</taxon>
        <taxon>Nocardiaceae</taxon>
        <taxon>Nocardia</taxon>
    </lineage>
</organism>
<evidence type="ECO:0000256" key="1">
    <source>
        <dbReference type="SAM" id="MobiDB-lite"/>
    </source>
</evidence>
<proteinExistence type="predicted"/>
<accession>A0A318KAS1</accession>
<feature type="compositionally biased region" description="Low complexity" evidence="1">
    <location>
        <begin position="482"/>
        <end position="493"/>
    </location>
</feature>
<keyword evidence="3" id="KW-1185">Reference proteome</keyword>
<protein>
    <submittedName>
        <fullName evidence="2">Uncharacterized protein</fullName>
    </submittedName>
</protein>
<name>A0A318KAS1_9NOCA</name>
<sequence length="555" mass="61879">MNQPVIETPVMSIPREDTMRMALAARTLSGILRQLRERRGRSAWHDAENAARKAAVADRHEVTAFTRADAEEWNAADRDGRIRAERHPDTGMTIRMAPLSDGRFGVQAGWEDNHAEAVFGSEDLAHRVAEWLRDNASADAVEDLRRNAEDLYSDARQRRRQRRDQRHEARVAAAKQWLKETDPDRFDAWEKAAAQADPGDRPSETDLIGEWSTATGGRTETQFEQAREWVEANRPEWYANWDLMYLNADSSDARRNDENHLIRYWHAERNAEQAEQNRSNAGSEEQRPPTPLADRLRGWVPDRILDDPRWHVAEDQFAVLTAQGADTQLLIETVAAIDFDNGIRAPSGFAAWAMKEAAKKGAAARAHKRSEEDARRSVAEEWLLTADPDSPFDRARAAQLVGEIDDDFDAQLARKYPGILDGDADQARAQTAQHQSNGDDADAQARNTSARSSAVDEDAVFVVDADGVINVSFTEAPEPPTEQEAAESAAHSADAAREHEAADDEQHDTRRAASAAAQAPLTPPRQAKANTKTRRRTPPPAKPAATHTRNRGRAH</sequence>
<feature type="region of interest" description="Disordered" evidence="1">
    <location>
        <begin position="272"/>
        <end position="295"/>
    </location>
</feature>